<proteinExistence type="predicted"/>
<feature type="compositionally biased region" description="Polar residues" evidence="1">
    <location>
        <begin position="365"/>
        <end position="374"/>
    </location>
</feature>
<feature type="region of interest" description="Disordered" evidence="1">
    <location>
        <begin position="467"/>
        <end position="489"/>
    </location>
</feature>
<feature type="compositionally biased region" description="Polar residues" evidence="1">
    <location>
        <begin position="279"/>
        <end position="292"/>
    </location>
</feature>
<feature type="region of interest" description="Disordered" evidence="1">
    <location>
        <begin position="308"/>
        <end position="397"/>
    </location>
</feature>
<evidence type="ECO:0000256" key="1">
    <source>
        <dbReference type="SAM" id="MobiDB-lite"/>
    </source>
</evidence>
<reference evidence="2 3" key="1">
    <citation type="journal article" date="2015" name="Genome Biol. Evol.">
        <title>Comparative Genomics of a Bacterivorous Green Alga Reveals Evolutionary Causalities and Consequences of Phago-Mixotrophic Mode of Nutrition.</title>
        <authorList>
            <person name="Burns J.A."/>
            <person name="Paasch A."/>
            <person name="Narechania A."/>
            <person name="Kim E."/>
        </authorList>
    </citation>
    <scope>NUCLEOTIDE SEQUENCE [LARGE SCALE GENOMIC DNA]</scope>
    <source>
        <strain evidence="2 3">PLY_AMNH</strain>
    </source>
</reference>
<accession>A0AAE0FUX6</accession>
<sequence length="520" mass="56997">MATVLAPAAEELAPGENFGVDDISVVHETAEIPQQFSQRDVHEHVYPNEPVKAETSRNFSVDKLGKAIEQCSDNVDGSLGELMQSLAGLATWKDDMSSLNILPTNVLSGITVIGSKLLRNKTALEESVKKLRLACQAAAPQRLLREVAALQTTADRATQEVAVFARRAKVAEAKAHALDNRVALKWLRFAYTLQAKRSRFEFGKRLSKVRQHLKDVKLQLTNSINAREQMHAARQKKMTQRIEEERLLGACITMGAPPAAAQGGGSGKGGTGSMRRSWGGSQSLKSTGNSMQMEDRVRMSPLNLEALRPPLGHLAGSPATTHNGSSAQPSSFVSGAVTDRRAPYTPSQYSHHNTGGPANDFADSGHSTWRTTSLGEPLKSPRISPRVKGASGGEERGMDDISTAIAQSTAVLPVKETYTRSELLDLRLEHSKQLQRLQAAYEDRLRANNEYWKVHLPLALWIPAQGRKPAPRAPSLSRAPDASEEKGTRGDRLKWIHLIRPMELPTRDTMIRADSERPRC</sequence>
<evidence type="ECO:0000313" key="3">
    <source>
        <dbReference type="Proteomes" id="UP001190700"/>
    </source>
</evidence>
<feature type="compositionally biased region" description="Polar residues" evidence="1">
    <location>
        <begin position="318"/>
        <end position="333"/>
    </location>
</feature>
<name>A0AAE0FUX6_9CHLO</name>
<keyword evidence="3" id="KW-1185">Reference proteome</keyword>
<feature type="region of interest" description="Disordered" evidence="1">
    <location>
        <begin position="259"/>
        <end position="292"/>
    </location>
</feature>
<comment type="caution">
    <text evidence="2">The sequence shown here is derived from an EMBL/GenBank/DDBJ whole genome shotgun (WGS) entry which is preliminary data.</text>
</comment>
<dbReference type="Proteomes" id="UP001190700">
    <property type="component" value="Unassembled WGS sequence"/>
</dbReference>
<organism evidence="2 3">
    <name type="scientific">Cymbomonas tetramitiformis</name>
    <dbReference type="NCBI Taxonomy" id="36881"/>
    <lineage>
        <taxon>Eukaryota</taxon>
        <taxon>Viridiplantae</taxon>
        <taxon>Chlorophyta</taxon>
        <taxon>Pyramimonadophyceae</taxon>
        <taxon>Pyramimonadales</taxon>
        <taxon>Pyramimonadaceae</taxon>
        <taxon>Cymbomonas</taxon>
    </lineage>
</organism>
<gene>
    <name evidence="2" type="ORF">CYMTET_25199</name>
</gene>
<protein>
    <submittedName>
        <fullName evidence="2">Uncharacterized protein</fullName>
    </submittedName>
</protein>
<dbReference type="AlphaFoldDB" id="A0AAE0FUX6"/>
<dbReference type="EMBL" id="LGRX02013396">
    <property type="protein sequence ID" value="KAK3266157.1"/>
    <property type="molecule type" value="Genomic_DNA"/>
</dbReference>
<evidence type="ECO:0000313" key="2">
    <source>
        <dbReference type="EMBL" id="KAK3266157.1"/>
    </source>
</evidence>
<feature type="compositionally biased region" description="Gly residues" evidence="1">
    <location>
        <begin position="262"/>
        <end position="272"/>
    </location>
</feature>